<dbReference type="SUPFAM" id="SSF52540">
    <property type="entry name" value="P-loop containing nucleoside triphosphate hydrolases"/>
    <property type="match status" value="1"/>
</dbReference>
<keyword evidence="1" id="KW-0812">Transmembrane</keyword>
<sequence>MDQEQHEREEELLRASFMGDIREDVEFLGLSLKDIGWIVGTTLVIGGFPFLLPFPVVFKMTWIVAIFMTSTLGQWLKWPYRLKRYMHDAQQKKEGAGEDLGSFLGVEEDGWLYRSGRTLHVVSSLSASPWKTAVYAQKRTRIGGFEQFLRAMVQEGFSAQISAEQIPDVRLELWNQKRNHPAKSPGIQAMKLNRIEMWERLAGDGKALRSEYTLTLTTSESKIKIRERADEPAELNPDALKRFRLLSELQEKKDRVLHTLTSHGGHSTSLLSGFSLPEIVGRWWDRTAWEAWKMNGDSWAEPGPYEVSEDSDPLNEQELEQGVLEAQGEAPDEKRSLFSPSLVKFIQDDPPVEDHAGDEAMPGVQEDKIPGPLVIEDVVPGSSWRNTLKLGKWPIARWLQGGKHGFSVLRATWSTECSPWLARWIRKFRAGWQKVRARKVEPPAATLEHTTNERTGAGILQNVPSTPGVSQLQGIILLTSPIPSGKSFLAANLGVAVSLSGTAVSILDLSPDQGTRTMLNPLQQPSELEAWDSWSGKAADWLLFTPTRYPTLQEVEQLLQHRAAEDELVIAEVPWNYPEREALMQRYRTIAVLDCDYHHWLRFTQAAPRWEGEFWLNQSTPDMAPRMASLLKEQYQQTYTAVYPYIPSAAYSLYQGRPLALDPEKRSLLNIHGNREETNHEPAQTYEAVS</sequence>
<evidence type="ECO:0000256" key="1">
    <source>
        <dbReference type="SAM" id="Phobius"/>
    </source>
</evidence>
<keyword evidence="3" id="KW-1185">Reference proteome</keyword>
<evidence type="ECO:0000313" key="2">
    <source>
        <dbReference type="EMBL" id="MFD2412079.1"/>
    </source>
</evidence>
<feature type="transmembrane region" description="Helical" evidence="1">
    <location>
        <begin position="35"/>
        <end position="54"/>
    </location>
</feature>
<organism evidence="2 3">
    <name type="scientific">Paenibacillus rhizoplanae</name>
    <dbReference type="NCBI Taxonomy" id="1917181"/>
    <lineage>
        <taxon>Bacteria</taxon>
        <taxon>Bacillati</taxon>
        <taxon>Bacillota</taxon>
        <taxon>Bacilli</taxon>
        <taxon>Bacillales</taxon>
        <taxon>Paenibacillaceae</taxon>
        <taxon>Paenibacillus</taxon>
    </lineage>
</organism>
<comment type="caution">
    <text evidence="2">The sequence shown here is derived from an EMBL/GenBank/DDBJ whole genome shotgun (WGS) entry which is preliminary data.</text>
</comment>
<protein>
    <recommendedName>
        <fullName evidence="4">AAA domain-containing protein</fullName>
    </recommendedName>
</protein>
<keyword evidence="1" id="KW-0472">Membrane</keyword>
<name>A0ABW5FBQ8_9BACL</name>
<accession>A0ABW5FBQ8</accession>
<dbReference type="Proteomes" id="UP001597448">
    <property type="component" value="Unassembled WGS sequence"/>
</dbReference>
<evidence type="ECO:0000313" key="3">
    <source>
        <dbReference type="Proteomes" id="UP001597448"/>
    </source>
</evidence>
<dbReference type="InterPro" id="IPR027417">
    <property type="entry name" value="P-loop_NTPase"/>
</dbReference>
<gene>
    <name evidence="2" type="ORF">ACFSX3_19480</name>
</gene>
<proteinExistence type="predicted"/>
<dbReference type="RefSeq" id="WP_209988154.1">
    <property type="nucleotide sequence ID" value="NZ_JBHUKY010000033.1"/>
</dbReference>
<evidence type="ECO:0008006" key="4">
    <source>
        <dbReference type="Google" id="ProtNLM"/>
    </source>
</evidence>
<dbReference type="EMBL" id="JBHUKY010000033">
    <property type="protein sequence ID" value="MFD2412079.1"/>
    <property type="molecule type" value="Genomic_DNA"/>
</dbReference>
<reference evidence="3" key="1">
    <citation type="journal article" date="2019" name="Int. J. Syst. Evol. Microbiol.">
        <title>The Global Catalogue of Microorganisms (GCM) 10K type strain sequencing project: providing services to taxonomists for standard genome sequencing and annotation.</title>
        <authorList>
            <consortium name="The Broad Institute Genomics Platform"/>
            <consortium name="The Broad Institute Genome Sequencing Center for Infectious Disease"/>
            <person name="Wu L."/>
            <person name="Ma J."/>
        </authorList>
    </citation>
    <scope>NUCLEOTIDE SEQUENCE [LARGE SCALE GENOMIC DNA]</scope>
    <source>
        <strain evidence="3">CCM 8725</strain>
    </source>
</reference>
<keyword evidence="1" id="KW-1133">Transmembrane helix</keyword>